<feature type="domain" description="DUF11" evidence="2">
    <location>
        <begin position="2013"/>
        <end position="2129"/>
    </location>
</feature>
<dbReference type="InterPro" id="IPR001434">
    <property type="entry name" value="OmcB-like_DUF11"/>
</dbReference>
<feature type="domain" description="Ig-like" evidence="3">
    <location>
        <begin position="1918"/>
        <end position="2003"/>
    </location>
</feature>
<protein>
    <submittedName>
        <fullName evidence="4">Putative repeat protein (TIGR01451 family)</fullName>
    </submittedName>
</protein>
<evidence type="ECO:0000259" key="2">
    <source>
        <dbReference type="Pfam" id="PF01345"/>
    </source>
</evidence>
<evidence type="ECO:0000313" key="5">
    <source>
        <dbReference type="Proteomes" id="UP000541352"/>
    </source>
</evidence>
<sequence>MKKLATLLIASLLFSRLLSAQTCKVTDFIYLNDPQDYQTQGFVHKLKIGTGGTLTEVPNGLGNMPWFPQGGGLGSPHGLGQDLNGNLYIGANSDTGPIAKITCEGTLVNLNFINDAGFNIVSKDGYLFVNSSSDNRIRRYALCDGSAQGYVTLNGSTQLDWGLFISPNGTFYATTGLDPAFASATGTKAIYRFTPTDADFVNHTSYSPLVSANDVPPGVAAANLPIQSAWLWGITADDAGNMYVIAEDPWFNHQGTTWTGFTWILKYDPNGNLVAWTKDEQTTTPVSGFKGGRGILYYPAKDVLYIAAGQYGDCVAMIKPSDLSYMGAAAGNVPNQNPKTLRIASEACPVNASTKVDTTLCNVKVGDRIFLSQIVGACNAPICGGTWTAAQANVGMTFNQCDLSFTVTGLNGCGKFTLTNVGGTCGDFTIEVNVDFANITASVITGNQTVCAGTDPVAFSESTPATGSGTVSYQWQKSTTSCTTGFTDIAGATNSTYDPPVVSQTTYYRVVTSVVGGCSFPQKKCSDTSNCVTVTVIPAPAFGSLTTSNPTCTGPTANNNGVITLESATNTDKCGISTLGAATYDGPAYASATAYAANKNVKTGIPNTGGTYILRLFNGSNDCYKDTTITIAPVVCCTLPVASATPQKQTICVGGTATAFTATPSTGVDYKWYGPLTSTSGSLGTAISGATNATFTPSGAALTTAGTKYYAVVVNTTGDVACADTAYVQLDVSKITVPTVTALCHANGTPESGTDDYMTFSIHVSTEPMSTNKLTVTATQGGNPLAVTLSNGSAATAINCGLNTPLRTPAGSSGKGNVTLTITDNVTGCSTTLVVTDPGTCAVTCVQGTPSTVTYEYGTQVDITELNSLPIIIPKFDEQGGTRVLQSVKLEYTVGGKTAFVFENRAAQSQSFNAKASSEATLTLNSTDIATNTLEMAIPQTTLPGGVLVPATGSWAGDSIPSPTPTPTTLGRMESWVSDYLTVFKDPRTDARWVTNATGDATDDDDMYLNPMIADSASGTFTYNTALALAPFIGTGNVPLEVSTLSGLALTGGGGNLIYIQRTRAYASAKVTYTFECILCTKPVAVATPKTQTICAGGTATAYTVTPSTGVEYKWYGPLADTTSSLGTAVSGATSATFTPSGVALATAGTKYYAVVVNTTGDVACADTAYVQLVVNAKPTIADGSATICAGESVDLTTKITNYNSYQGQVWTVGTAGGTAVATPSAVKPTGTTTYVLVAQNAAGCKDTANVVVTVNAKPNAGKDTTLACVNAATNTLATSYTLVPSLSGGTWTQLGTTPATATITGNNVTGMSVTGTYQFIYTTTAGCKDTVAVTVAPCAGCVKPNAGPDAANVCQPTKTAKLTAVTAGGTWAPIGSPANPSAATIDASGNISGLNAAGTYKFVYSVTSGGQTCTDTAQVIVLAKPVIADGSATICAGESVDLTSKITNYNTYLSPVWTIGTAGGTAVATPSSVKPTGTTTYVLVAQNAAGCKDTANVVVTVNPKPSAGKDTTLACVNAANNTLATSYTLVPSPTGGSWAQLGTTPTTATITGNNVTGMSVAGTYQFIYTTTAGCKDTVAVTVAPCAGCVKPNAGADAANVCQPTKTAKLTALTAGGTWAAIGSPANPSAATIDASGNISGLNAAGTYKFVYSITSGGQTCTDTAQVIVLAKPVIADGSATICAGESVDLTTKITNYNTYLSPVWTVGTASGTAVATPTSVKPTGTTTYVLVAQNAAGCKDTANVVVTVNAKPSAGKDTTLVCSNGNVPSSVQLSAAPTGGTWSALTGNPTGATVNSAGLVSITNATAQGKSFDFIYSVNGCQDTVKVIIPTCPAPCIKSSISSAAPVCSNDAQTYSFTFTVANKLGTIKVNKGTLTGSNPYTVSGIPSGQNVIITDSLSAICKSDTIIAGVNCNCNPAMPQLLTPSLTVCIGDTFPTLKATVVGLATVEWFSQQTGGAVLFTGLNYKPSGTVTANTIFYAQARSTDPTCPTAVSTSRVPATINAQDCTKEVDLALSKSISKKIAQIGDVLTYTIKVWNESATNATGVSVTDSIATTVQFVSGSFVASRGSASISGNVIKWNIGSISANGDTVTLTYQIKVTQEGVHFNTAEICTTNEKDVDSTPCNHDDTEDDIDRACFTVPVKLCPGEVVEVSIPAKYTNVQWFKNGGTTPVASGNSVLFSDLGSYTFTATNQTCPAEGCCPVIIEAGTNCCPVDLCIPFTIKQTKKAGKKL</sequence>
<dbReference type="InterPro" id="IPR047589">
    <property type="entry name" value="DUF11_rpt"/>
</dbReference>
<keyword evidence="5" id="KW-1185">Reference proteome</keyword>
<feature type="signal peptide" evidence="1">
    <location>
        <begin position="1"/>
        <end position="20"/>
    </location>
</feature>
<accession>A0A7W5ZP20</accession>
<keyword evidence="1" id="KW-0732">Signal</keyword>
<evidence type="ECO:0000259" key="3">
    <source>
        <dbReference type="Pfam" id="PF19081"/>
    </source>
</evidence>
<proteinExistence type="predicted"/>
<reference evidence="4 5" key="1">
    <citation type="submission" date="2020-08" db="EMBL/GenBank/DDBJ databases">
        <title>Genomic Encyclopedia of Type Strains, Phase IV (KMG-IV): sequencing the most valuable type-strain genomes for metagenomic binning, comparative biology and taxonomic classification.</title>
        <authorList>
            <person name="Goeker M."/>
        </authorList>
    </citation>
    <scope>NUCLEOTIDE SEQUENCE [LARGE SCALE GENOMIC DNA]</scope>
    <source>
        <strain evidence="4 5">DSM 17976</strain>
    </source>
</reference>
<name>A0A7W5ZP20_9BACT</name>
<gene>
    <name evidence="4" type="ORF">FHS57_003372</name>
</gene>
<dbReference type="PANTHER" id="PTHR46013:SF4">
    <property type="entry name" value="B-CELL RECEPTOR CD22-RELATED"/>
    <property type="match status" value="1"/>
</dbReference>
<dbReference type="SUPFAM" id="SSF63829">
    <property type="entry name" value="Calcium-dependent phosphotriesterase"/>
    <property type="match status" value="1"/>
</dbReference>
<dbReference type="RefSeq" id="WP_183975555.1">
    <property type="nucleotide sequence ID" value="NZ_JACIBY010000006.1"/>
</dbReference>
<dbReference type="Gene3D" id="2.60.40.2700">
    <property type="match status" value="1"/>
</dbReference>
<dbReference type="Pfam" id="PF19081">
    <property type="entry name" value="Ig_7"/>
    <property type="match status" value="1"/>
</dbReference>
<dbReference type="NCBIfam" id="TIGR01451">
    <property type="entry name" value="B_ant_repeat"/>
    <property type="match status" value="1"/>
</dbReference>
<comment type="caution">
    <text evidence="4">The sequence shown here is derived from an EMBL/GenBank/DDBJ whole genome shotgun (WGS) entry which is preliminary data.</text>
</comment>
<dbReference type="InterPro" id="IPR044023">
    <property type="entry name" value="Ig_7"/>
</dbReference>
<organism evidence="4 5">
    <name type="scientific">Runella defluvii</name>
    <dbReference type="NCBI Taxonomy" id="370973"/>
    <lineage>
        <taxon>Bacteria</taxon>
        <taxon>Pseudomonadati</taxon>
        <taxon>Bacteroidota</taxon>
        <taxon>Cytophagia</taxon>
        <taxon>Cytophagales</taxon>
        <taxon>Spirosomataceae</taxon>
        <taxon>Runella</taxon>
    </lineage>
</organism>
<dbReference type="Gene3D" id="2.60.40.1170">
    <property type="entry name" value="Mu homology domain, subdomain B"/>
    <property type="match status" value="1"/>
</dbReference>
<evidence type="ECO:0000256" key="1">
    <source>
        <dbReference type="SAM" id="SignalP"/>
    </source>
</evidence>
<dbReference type="Proteomes" id="UP000541352">
    <property type="component" value="Unassembled WGS sequence"/>
</dbReference>
<feature type="chain" id="PRO_5030592123" evidence="1">
    <location>
        <begin position="21"/>
        <end position="2234"/>
    </location>
</feature>
<dbReference type="EMBL" id="JACIBY010000006">
    <property type="protein sequence ID" value="MBB3839366.1"/>
    <property type="molecule type" value="Genomic_DNA"/>
</dbReference>
<dbReference type="Pfam" id="PF01345">
    <property type="entry name" value="DUF11"/>
    <property type="match status" value="1"/>
</dbReference>
<dbReference type="NCBIfam" id="NF033208">
    <property type="entry name" value="choice_anch_E"/>
    <property type="match status" value="2"/>
</dbReference>
<dbReference type="PANTHER" id="PTHR46013">
    <property type="entry name" value="VASCULAR CELL ADHESION MOLECULE 1"/>
    <property type="match status" value="1"/>
</dbReference>
<evidence type="ECO:0000313" key="4">
    <source>
        <dbReference type="EMBL" id="MBB3839366.1"/>
    </source>
</evidence>